<accession>A0A481ZAD8</accession>
<reference evidence="2" key="1">
    <citation type="journal article" date="2019" name="MBio">
        <title>Virus Genomes from Deep Sea Sediments Expand the Ocean Megavirome and Support Independent Origins of Viral Gigantism.</title>
        <authorList>
            <person name="Backstrom D."/>
            <person name="Yutin N."/>
            <person name="Jorgensen S.L."/>
            <person name="Dharamshi J."/>
            <person name="Homa F."/>
            <person name="Zaremba-Niedwiedzka K."/>
            <person name="Spang A."/>
            <person name="Wolf Y.I."/>
            <person name="Koonin E.V."/>
            <person name="Ettema T.J."/>
        </authorList>
    </citation>
    <scope>NUCLEOTIDE SEQUENCE</scope>
</reference>
<dbReference type="SUPFAM" id="SSF53448">
    <property type="entry name" value="Nucleotide-diphospho-sugar transferases"/>
    <property type="match status" value="1"/>
</dbReference>
<evidence type="ECO:0000259" key="1">
    <source>
        <dbReference type="Pfam" id="PF03407"/>
    </source>
</evidence>
<sequence length="714" mass="82416">MDKLLVPSSVEWTRGQNIVISIDYECKYLEHYDVRKFKPTKVDVRESLRTYVKLLNPFVIISKGDEYKDIESCSYLKWYRGLFILLRSFPNAIHSNMRICVNSITNTDLSIKEMTLLNVLGIKPHRCVRELNNYKCVLKSSLTDYPNVILRDSIVPDDIPTIHITSDGEYTASALTILDTGNYLKSLMKLDNLELVLNNLEIFNQFFITYQIMVDTKLIHESIPSIIRTTRKIEILKHLKDMTDRVFSLGDRISSGVSLRSPKKHLIIQYYESKTRKNEIDECLIRNLSNLQIDRVHVFTEKTIDVPGDNTKKIITNIGSRMTWKIVMKYINDTARASIHQNDICIVANSDIYFDDTLSKIESLDGIMLSLLRYDEGCLFGTDKKANMYHPAVIHGGSQDVWIFEPPELRGNLDFYCGGESLCDSKINYIFQDSGYMVLNPSYEIRCHHLHKSSDRKYGRSNMKGPFKVVPPTTLGSLYPKTNASIVITYCTEGYTKYTINLFKSMNNIVAVCPNEETSTILTKEGIKTKVLYPLTGFQTKKQENWKTDGFKMLTIEKLRSIYHYLSYGYTVIYMDSDIVRLRDFEDGLISELHDCDILFQNDAEHDKDSGELCSGMICIKPCKKTLKLFDPRYMFDVKDFRDDQSYLNRRIGYIKSNDPVVSVVYKILKRDMYPNGSVFLSNPSLKETAMIVHMNHCTGSTKWENLEKHGLIF</sequence>
<dbReference type="InterPro" id="IPR005069">
    <property type="entry name" value="Nucl-diP-sugar_transferase"/>
</dbReference>
<name>A0A481ZAD8_9VIRU</name>
<dbReference type="PANTHER" id="PTHR47032:SF1">
    <property type="entry name" value="UDP-D-XYLOSE:L-FUCOSE ALPHA-1,3-D-XYLOSYLTRANSFERASE-RELATED"/>
    <property type="match status" value="1"/>
</dbReference>
<dbReference type="GO" id="GO:0016757">
    <property type="term" value="F:glycosyltransferase activity"/>
    <property type="evidence" value="ECO:0007669"/>
    <property type="project" value="TreeGrafter"/>
</dbReference>
<dbReference type="InterPro" id="IPR052636">
    <property type="entry name" value="UDP-D-xylose:L-fucose_XylT"/>
</dbReference>
<evidence type="ECO:0000313" key="2">
    <source>
        <dbReference type="EMBL" id="QBK92596.1"/>
    </source>
</evidence>
<protein>
    <submittedName>
        <fullName evidence="2">Nucleotide-diphospho-sugar transferase</fullName>
    </submittedName>
</protein>
<feature type="domain" description="Nucleotide-diphospho-sugar transferase" evidence="1">
    <location>
        <begin position="506"/>
        <end position="702"/>
    </location>
</feature>
<organism evidence="2">
    <name type="scientific">Pithovirus LCPAC401</name>
    <dbReference type="NCBI Taxonomy" id="2506595"/>
    <lineage>
        <taxon>Viruses</taxon>
        <taxon>Pithoviruses</taxon>
    </lineage>
</organism>
<dbReference type="PANTHER" id="PTHR47032">
    <property type="entry name" value="UDP-D-XYLOSE:L-FUCOSE ALPHA-1,3-D-XYLOSYLTRANSFERASE-RELATED"/>
    <property type="match status" value="1"/>
</dbReference>
<dbReference type="Pfam" id="PF03407">
    <property type="entry name" value="Nucleotid_trans"/>
    <property type="match status" value="1"/>
</dbReference>
<proteinExistence type="predicted"/>
<dbReference type="InterPro" id="IPR029044">
    <property type="entry name" value="Nucleotide-diphossugar_trans"/>
</dbReference>
<keyword evidence="2" id="KW-0808">Transferase</keyword>
<gene>
    <name evidence="2" type="ORF">LCPAC401_02340</name>
</gene>
<dbReference type="EMBL" id="MK500579">
    <property type="protein sequence ID" value="QBK92596.1"/>
    <property type="molecule type" value="Genomic_DNA"/>
</dbReference>